<gene>
    <name evidence="5" type="ORF">LA5096_01851</name>
</gene>
<evidence type="ECO:0000313" key="6">
    <source>
        <dbReference type="Proteomes" id="UP000049983"/>
    </source>
</evidence>
<proteinExistence type="predicted"/>
<dbReference type="RefSeq" id="WP_055119664.1">
    <property type="nucleotide sequence ID" value="NZ_CANMGD010000003.1"/>
</dbReference>
<protein>
    <submittedName>
        <fullName evidence="5">Tetratricopeptide repeat protein</fullName>
    </submittedName>
</protein>
<evidence type="ECO:0000256" key="1">
    <source>
        <dbReference type="ARBA" id="ARBA00022737"/>
    </source>
</evidence>
<reference evidence="6" key="1">
    <citation type="submission" date="2015-07" db="EMBL/GenBank/DDBJ databases">
        <authorList>
            <person name="Rodrigo-Torres Lidia"/>
            <person name="Arahal R.David."/>
        </authorList>
    </citation>
    <scope>NUCLEOTIDE SEQUENCE [LARGE SCALE GENOMIC DNA]</scope>
    <source>
        <strain evidence="6">CECT 5096</strain>
    </source>
</reference>
<dbReference type="Pfam" id="PF13432">
    <property type="entry name" value="TPR_16"/>
    <property type="match status" value="3"/>
</dbReference>
<feature type="repeat" description="TPR" evidence="3">
    <location>
        <begin position="120"/>
        <end position="153"/>
    </location>
</feature>
<evidence type="ECO:0000256" key="3">
    <source>
        <dbReference type="PROSITE-ProRule" id="PRU00339"/>
    </source>
</evidence>
<feature type="repeat" description="TPR" evidence="3">
    <location>
        <begin position="290"/>
        <end position="323"/>
    </location>
</feature>
<dbReference type="SUPFAM" id="SSF48452">
    <property type="entry name" value="TPR-like"/>
    <property type="match status" value="2"/>
</dbReference>
<dbReference type="Proteomes" id="UP000049983">
    <property type="component" value="Unassembled WGS sequence"/>
</dbReference>
<name>A0A0M6ZH29_9HYPH</name>
<dbReference type="OrthoDB" id="7857210at2"/>
<dbReference type="STRING" id="311410.LA5095_04872"/>
<dbReference type="Pfam" id="PF14559">
    <property type="entry name" value="TPR_19"/>
    <property type="match status" value="1"/>
</dbReference>
<dbReference type="Gene3D" id="1.25.40.10">
    <property type="entry name" value="Tetratricopeptide repeat domain"/>
    <property type="match status" value="2"/>
</dbReference>
<dbReference type="AlphaFoldDB" id="A0A0M6ZH29"/>
<sequence>MRDPDSISRKFLKYVFLAALAFATSSGAVAATIEQYQGMMKTDRFAKLRPDQRAALANAMEALYNSEFSVSETITRELISTSPDIAEAWQILGLALANQNRFEEAVSALDESAKLYTINSEPLIIKGDILLELGRAEEARTAYEEALARDPDNWRAPQSLALMAERQGKWQEASRYYESALKIAPADNYELALSHTRLLLVYSTPQEALNVVDPVASQENAPAVVLETAARLNLENGNLERARFLFKRMEIQSPSVASAIGLAAIDQAEGRMGSAEQALKRSVERFPRDTKAYLALGNFLGSTKRYGEALDTYEGGLQIAPNDPELLRGASGAELRLGRTKDAIKRARSLAERPEHTASDLVWLASLLETEEGNRDETRAAYAEAIELQPDNWVALNNLASLVVDDDPAKALGLAQKAADIAPNSKNVQDTLGWAALKAGDTAKAGAIFDELHKADPDNPVLTYRLAMVRLAEGDEVEGRKLLETALAADPDFRYAENARAALNR</sequence>
<dbReference type="EMBL" id="CXWC01000003">
    <property type="protein sequence ID" value="CTQ68552.1"/>
    <property type="molecule type" value="Genomic_DNA"/>
</dbReference>
<keyword evidence="2 3" id="KW-0802">TPR repeat</keyword>
<feature type="repeat" description="TPR" evidence="3">
    <location>
        <begin position="86"/>
        <end position="119"/>
    </location>
</feature>
<keyword evidence="1" id="KW-0677">Repeat</keyword>
<evidence type="ECO:0000313" key="5">
    <source>
        <dbReference type="EMBL" id="CTQ68552.1"/>
    </source>
</evidence>
<keyword evidence="6" id="KW-1185">Reference proteome</keyword>
<keyword evidence="4" id="KW-0732">Signal</keyword>
<organism evidence="5 6">
    <name type="scientific">Roseibium album</name>
    <dbReference type="NCBI Taxonomy" id="311410"/>
    <lineage>
        <taxon>Bacteria</taxon>
        <taxon>Pseudomonadati</taxon>
        <taxon>Pseudomonadota</taxon>
        <taxon>Alphaproteobacteria</taxon>
        <taxon>Hyphomicrobiales</taxon>
        <taxon>Stappiaceae</taxon>
        <taxon>Roseibium</taxon>
    </lineage>
</organism>
<dbReference type="PROSITE" id="PS50005">
    <property type="entry name" value="TPR"/>
    <property type="match status" value="4"/>
</dbReference>
<dbReference type="PANTHER" id="PTHR44943">
    <property type="entry name" value="CELLULOSE SYNTHASE OPERON PROTEIN C"/>
    <property type="match status" value="1"/>
</dbReference>
<dbReference type="InterPro" id="IPR011990">
    <property type="entry name" value="TPR-like_helical_dom_sf"/>
</dbReference>
<accession>A0A0M6ZH29</accession>
<dbReference type="InterPro" id="IPR019734">
    <property type="entry name" value="TPR_rpt"/>
</dbReference>
<dbReference type="InterPro" id="IPR051685">
    <property type="entry name" value="Ycf3/AcsC/BcsC/TPR_MFPF"/>
</dbReference>
<dbReference type="SMART" id="SM00028">
    <property type="entry name" value="TPR"/>
    <property type="match status" value="7"/>
</dbReference>
<feature type="signal peptide" evidence="4">
    <location>
        <begin position="1"/>
        <end position="30"/>
    </location>
</feature>
<feature type="repeat" description="TPR" evidence="3">
    <location>
        <begin position="154"/>
        <end position="187"/>
    </location>
</feature>
<evidence type="ECO:0000256" key="4">
    <source>
        <dbReference type="SAM" id="SignalP"/>
    </source>
</evidence>
<evidence type="ECO:0000256" key="2">
    <source>
        <dbReference type="ARBA" id="ARBA00022803"/>
    </source>
</evidence>
<dbReference type="PANTHER" id="PTHR44943:SF8">
    <property type="entry name" value="TPR REPEAT-CONTAINING PROTEIN MJ0263"/>
    <property type="match status" value="1"/>
</dbReference>
<feature type="chain" id="PRO_5006577862" evidence="4">
    <location>
        <begin position="31"/>
        <end position="505"/>
    </location>
</feature>